<protein>
    <submittedName>
        <fullName evidence="2">Uncharacterized protein</fullName>
    </submittedName>
</protein>
<keyword evidence="3" id="KW-1185">Reference proteome</keyword>
<dbReference type="Proteomes" id="UP001296993">
    <property type="component" value="Unassembled WGS sequence"/>
</dbReference>
<feature type="chain" id="PRO_5047487430" evidence="1">
    <location>
        <begin position="28"/>
        <end position="181"/>
    </location>
</feature>
<proteinExistence type="predicted"/>
<feature type="signal peptide" evidence="1">
    <location>
        <begin position="1"/>
        <end position="27"/>
    </location>
</feature>
<organism evidence="2 3">
    <name type="scientific">Paeniglutamicibacter kerguelensis</name>
    <dbReference type="NCBI Taxonomy" id="254788"/>
    <lineage>
        <taxon>Bacteria</taxon>
        <taxon>Bacillati</taxon>
        <taxon>Actinomycetota</taxon>
        <taxon>Actinomycetes</taxon>
        <taxon>Micrococcales</taxon>
        <taxon>Micrococcaceae</taxon>
        <taxon>Paeniglutamicibacter</taxon>
    </lineage>
</organism>
<evidence type="ECO:0000256" key="1">
    <source>
        <dbReference type="SAM" id="SignalP"/>
    </source>
</evidence>
<comment type="caution">
    <text evidence="2">The sequence shown here is derived from an EMBL/GenBank/DDBJ whole genome shotgun (WGS) entry which is preliminary data.</text>
</comment>
<reference evidence="2 3" key="1">
    <citation type="submission" date="2021-03" db="EMBL/GenBank/DDBJ databases">
        <title>Sequencing the genomes of 1000 actinobacteria strains.</title>
        <authorList>
            <person name="Klenk H.-P."/>
        </authorList>
    </citation>
    <scope>NUCLEOTIDE SEQUENCE [LARGE SCALE GENOMIC DNA]</scope>
    <source>
        <strain evidence="2 3">DSM 15797</strain>
    </source>
</reference>
<gene>
    <name evidence="2" type="ORF">JOF47_004377</name>
</gene>
<dbReference type="PROSITE" id="PS51257">
    <property type="entry name" value="PROKAR_LIPOPROTEIN"/>
    <property type="match status" value="1"/>
</dbReference>
<name>A0ABS4XK24_9MICC</name>
<evidence type="ECO:0000313" key="3">
    <source>
        <dbReference type="Proteomes" id="UP001296993"/>
    </source>
</evidence>
<keyword evidence="1" id="KW-0732">Signal</keyword>
<accession>A0ABS4XK24</accession>
<sequence length="181" mass="19198">MTLRFIRWAVAPVLLFALTGCTQLTNADGFTPTPTPSTAPSATANAWLESSAEYGFGLPEETQEPVTKESLPDPAELVPEGVINADSLGDLEATKTQRSLRLPKPVKDGILTVEFVCVDGEITLGNDTLGSLGTQCDGSSQGYSFEIVQGFKSLKMELTVSAGTSYSVAAYQEANTETIID</sequence>
<dbReference type="EMBL" id="JAGIOF010000004">
    <property type="protein sequence ID" value="MBP2388804.1"/>
    <property type="molecule type" value="Genomic_DNA"/>
</dbReference>
<evidence type="ECO:0000313" key="2">
    <source>
        <dbReference type="EMBL" id="MBP2388804.1"/>
    </source>
</evidence>
<dbReference type="RefSeq" id="WP_210002674.1">
    <property type="nucleotide sequence ID" value="NZ_BAAAJY010000014.1"/>
</dbReference>